<evidence type="ECO:0000313" key="3">
    <source>
        <dbReference type="EMBL" id="AOW30588.1"/>
    </source>
</evidence>
<dbReference type="KEGG" id="cal:CAALFM_C702270WA"/>
<gene>
    <name evidence="2 3" type="primary">LDG3</name>
    <name evidence="3" type="ordered locus">CAALFM_C702270WA</name>
    <name evidence="2" type="ordered locus">orf19.13840</name>
</gene>
<proteinExistence type="predicted"/>
<name>A0A1D8PR06_CANAL</name>
<dbReference type="VEuPathDB" id="FungiDB:C7_02270W_A"/>
<evidence type="ECO:0000313" key="2">
    <source>
        <dbReference type="CGD" id="CAL0000186207"/>
    </source>
</evidence>
<sequence length="152" mass="16457">MKFFTAAATALLFSAQALAGITQYTLSIEADDERVNGKGITFKHEGAGINYAFVSDSSAKFSYDDESKHLFYPINSQISYNLGTEGDIVQFSVTTPSSVEIGDDGALKFEGSDELFAAVSINDPYHYSDKDFAIIVKGKNHAIPIKLVAKKA</sequence>
<reference evidence="3 4" key="3">
    <citation type="journal article" date="2013" name="Genome Biol.">
        <title>Assembly of a phased diploid Candida albicans genome facilitates allele-specific measurements and provides a simple model for repeat and indel structure.</title>
        <authorList>
            <person name="Muzzey D."/>
            <person name="Schwartz K."/>
            <person name="Weissman J.S."/>
            <person name="Sherlock G."/>
        </authorList>
    </citation>
    <scope>NUCLEOTIDE SEQUENCE [LARGE SCALE GENOMIC DNA]</scope>
    <source>
        <strain evidence="4">SC5314 / ATCC MYA-2876</strain>
    </source>
</reference>
<organism evidence="3 4">
    <name type="scientific">Candida albicans (strain SC5314 / ATCC MYA-2876)</name>
    <name type="common">Yeast</name>
    <dbReference type="NCBI Taxonomy" id="237561"/>
    <lineage>
        <taxon>Eukaryota</taxon>
        <taxon>Fungi</taxon>
        <taxon>Dikarya</taxon>
        <taxon>Ascomycota</taxon>
        <taxon>Saccharomycotina</taxon>
        <taxon>Pichiomycetes</taxon>
        <taxon>Debaryomycetaceae</taxon>
        <taxon>Candida/Lodderomyces clade</taxon>
        <taxon>Candida</taxon>
    </lineage>
</organism>
<dbReference type="Proteomes" id="UP000000559">
    <property type="component" value="Chromosome 7"/>
</dbReference>
<feature type="signal peptide" evidence="1">
    <location>
        <begin position="1"/>
        <end position="19"/>
    </location>
</feature>
<evidence type="ECO:0000313" key="4">
    <source>
        <dbReference type="Proteomes" id="UP000000559"/>
    </source>
</evidence>
<keyword evidence="1" id="KW-0732">Signal</keyword>
<dbReference type="InParanoid" id="A0A1D8PR06"/>
<evidence type="ECO:0000256" key="1">
    <source>
        <dbReference type="SAM" id="SignalP"/>
    </source>
</evidence>
<reference evidence="3 4" key="1">
    <citation type="journal article" date="2004" name="Proc. Natl. Acad. Sci. U.S.A.">
        <title>The diploid genome sequence of Candida albicans.</title>
        <authorList>
            <person name="Jones T."/>
            <person name="Federspiel N.A."/>
            <person name="Chibana H."/>
            <person name="Dungan J."/>
            <person name="Kalman S."/>
            <person name="Magee B.B."/>
            <person name="Newport G."/>
            <person name="Thorstenson Y.R."/>
            <person name="Agabian N."/>
            <person name="Magee P.T."/>
            <person name="Davis R.W."/>
            <person name="Scherer S."/>
        </authorList>
    </citation>
    <scope>NUCLEOTIDE SEQUENCE [LARGE SCALE GENOMIC DNA]</scope>
    <source>
        <strain evidence="4">SC5314 / ATCC MYA-2876</strain>
    </source>
</reference>
<dbReference type="RefSeq" id="XP_721327.2">
    <property type="nucleotide sequence ID" value="XM_716234.2"/>
</dbReference>
<dbReference type="AlphaFoldDB" id="A0A1D8PR06"/>
<dbReference type="OrthoDB" id="4018368at2759"/>
<accession>A0A1D8PR06</accession>
<feature type="chain" id="PRO_5009111235" evidence="1">
    <location>
        <begin position="20"/>
        <end position="152"/>
    </location>
</feature>
<dbReference type="eggNOG" id="ENOG502SXWZ">
    <property type="taxonomic scope" value="Eukaryota"/>
</dbReference>
<dbReference type="STRING" id="237561.A0A1D8PR06"/>
<reference evidence="3 4" key="2">
    <citation type="journal article" date="2007" name="Genome Biol.">
        <title>Assembly of the Candida albicans genome into sixteen supercontigs aligned on the eight chromosomes.</title>
        <authorList>
            <person name="van het Hoog M."/>
            <person name="Rast T.J."/>
            <person name="Martchenko M."/>
            <person name="Grindle S."/>
            <person name="Dignard D."/>
            <person name="Hogues H."/>
            <person name="Cuomo C."/>
            <person name="Berriman M."/>
            <person name="Scherer S."/>
            <person name="Magee B.B."/>
            <person name="Whiteway M."/>
            <person name="Chibana H."/>
            <person name="Nantel A."/>
            <person name="Magee P.T."/>
        </authorList>
    </citation>
    <scope>GENOME REANNOTATION</scope>
    <source>
        <strain evidence="4">SC5314 / ATCC MYA-2876</strain>
    </source>
</reference>
<keyword evidence="4" id="KW-1185">Reference proteome</keyword>
<dbReference type="EMBL" id="CP017629">
    <property type="protein sequence ID" value="AOW30588.1"/>
    <property type="molecule type" value="Genomic_DNA"/>
</dbReference>
<protein>
    <submittedName>
        <fullName evidence="3">Ldg3p</fullName>
    </submittedName>
</protein>
<dbReference type="GeneID" id="3637001"/>
<dbReference type="CGD" id="CAL0000186207">
    <property type="gene designation" value="LDG3"/>
</dbReference>